<evidence type="ECO:0000313" key="1">
    <source>
        <dbReference type="EMBL" id="AGF96469.1"/>
    </source>
</evidence>
<dbReference type="Proteomes" id="UP000011718">
    <property type="component" value="Chromosome"/>
</dbReference>
<dbReference type="BioCyc" id="MMAZ1236903:G139K-1026-MONOMER"/>
<reference evidence="1 2" key="1">
    <citation type="journal article" date="2013" name="Genome Announc.">
        <title>Complete Genome of a Methanosarcina mazei Strain Isolated from Sediment Samples from an Amazonian Flooded Area.</title>
        <authorList>
            <person name="Assis das Gracas D."/>
            <person name="Thiago Juca Ramos R."/>
            <person name="Vieira Araujo A.C."/>
            <person name="Zahlouth R."/>
            <person name="Ribeiro Carneiro A."/>
            <person name="Souza Lopes T."/>
            <person name="Azevedo Barauna R."/>
            <person name="Azevedo V."/>
            <person name="Cruz Schneider M.P."/>
            <person name="Pellizari V.H."/>
            <person name="Silva A."/>
        </authorList>
    </citation>
    <scope>NUCLEOTIDE SEQUENCE [LARGE SCALE GENOMIC DNA]</scope>
    <source>
        <strain evidence="1 2">Tuc01</strain>
    </source>
</reference>
<gene>
    <name evidence="1" type="ORF">MmTuc01_1076</name>
</gene>
<name>M1QHQ1_METMZ</name>
<dbReference type="HOGENOM" id="CLU_3163134_0_0_2"/>
<proteinExistence type="predicted"/>
<accession>M1QHQ1</accession>
<protein>
    <submittedName>
        <fullName evidence="1">Uncharacterized protein</fullName>
    </submittedName>
</protein>
<dbReference type="KEGG" id="mmaz:MmTuc01_1076"/>
<dbReference type="EMBL" id="CP004144">
    <property type="protein sequence ID" value="AGF96469.1"/>
    <property type="molecule type" value="Genomic_DNA"/>
</dbReference>
<sequence length="47" mass="5376">MCFQYIKFIGQLGRFIYSKGQLDRAVKGLIGIKTAFQVKTNFLASFK</sequence>
<organism evidence="1 2">
    <name type="scientific">Methanosarcina mazei Tuc01</name>
    <dbReference type="NCBI Taxonomy" id="1236903"/>
    <lineage>
        <taxon>Archaea</taxon>
        <taxon>Methanobacteriati</taxon>
        <taxon>Methanobacteriota</taxon>
        <taxon>Stenosarchaea group</taxon>
        <taxon>Methanomicrobia</taxon>
        <taxon>Methanosarcinales</taxon>
        <taxon>Methanosarcinaceae</taxon>
        <taxon>Methanosarcina</taxon>
    </lineage>
</organism>
<evidence type="ECO:0000313" key="2">
    <source>
        <dbReference type="Proteomes" id="UP000011718"/>
    </source>
</evidence>
<dbReference type="AlphaFoldDB" id="M1QHQ1"/>